<evidence type="ECO:0008006" key="4">
    <source>
        <dbReference type="Google" id="ProtNLM"/>
    </source>
</evidence>
<keyword evidence="1" id="KW-1133">Transmembrane helix</keyword>
<evidence type="ECO:0000313" key="3">
    <source>
        <dbReference type="Proteomes" id="UP001501563"/>
    </source>
</evidence>
<sequence length="187" mass="20699">METERARLWWRTTGPWQRGTVVVALLAALIAVVLALRTVFAPWAFPLPGQPRLTGYWQGEISYSKTDSRRVLLRLNYNENCDSVCGMTGGMKVCGAGKDASGDVSGDVRNWRGTRFSVSPYLPRSKGDVNIEHIDGTWKGDDLRMLARTAIIDSDGAWHSDQQRPDPPEFVMHRSSEAAFEAGCAKG</sequence>
<reference evidence="3" key="1">
    <citation type="journal article" date="2019" name="Int. J. Syst. Evol. Microbiol.">
        <title>The Global Catalogue of Microorganisms (GCM) 10K type strain sequencing project: providing services to taxonomists for standard genome sequencing and annotation.</title>
        <authorList>
            <consortium name="The Broad Institute Genomics Platform"/>
            <consortium name="The Broad Institute Genome Sequencing Center for Infectious Disease"/>
            <person name="Wu L."/>
            <person name="Ma J."/>
        </authorList>
    </citation>
    <scope>NUCLEOTIDE SEQUENCE [LARGE SCALE GENOMIC DNA]</scope>
    <source>
        <strain evidence="3">JCM 16578</strain>
    </source>
</reference>
<evidence type="ECO:0000256" key="1">
    <source>
        <dbReference type="SAM" id="Phobius"/>
    </source>
</evidence>
<accession>A0ABP7KPI6</accession>
<keyword evidence="1" id="KW-0472">Membrane</keyword>
<dbReference type="RefSeq" id="WP_345552312.1">
    <property type="nucleotide sequence ID" value="NZ_BAAAZA010000019.1"/>
</dbReference>
<organism evidence="2 3">
    <name type="scientific">Streptomyces lannensis</name>
    <dbReference type="NCBI Taxonomy" id="766498"/>
    <lineage>
        <taxon>Bacteria</taxon>
        <taxon>Bacillati</taxon>
        <taxon>Actinomycetota</taxon>
        <taxon>Actinomycetes</taxon>
        <taxon>Kitasatosporales</taxon>
        <taxon>Streptomycetaceae</taxon>
        <taxon>Streptomyces</taxon>
    </lineage>
</organism>
<feature type="transmembrane region" description="Helical" evidence="1">
    <location>
        <begin position="21"/>
        <end position="45"/>
    </location>
</feature>
<dbReference type="EMBL" id="BAAAZA010000019">
    <property type="protein sequence ID" value="GAA3883928.1"/>
    <property type="molecule type" value="Genomic_DNA"/>
</dbReference>
<keyword evidence="3" id="KW-1185">Reference proteome</keyword>
<evidence type="ECO:0000313" key="2">
    <source>
        <dbReference type="EMBL" id="GAA3883928.1"/>
    </source>
</evidence>
<dbReference type="Proteomes" id="UP001501563">
    <property type="component" value="Unassembled WGS sequence"/>
</dbReference>
<keyword evidence="1" id="KW-0812">Transmembrane</keyword>
<proteinExistence type="predicted"/>
<comment type="caution">
    <text evidence="2">The sequence shown here is derived from an EMBL/GenBank/DDBJ whole genome shotgun (WGS) entry which is preliminary data.</text>
</comment>
<protein>
    <recommendedName>
        <fullName evidence="4">DUF2147 domain-containing protein</fullName>
    </recommendedName>
</protein>
<gene>
    <name evidence="2" type="ORF">GCM10022207_58750</name>
</gene>
<name>A0ABP7KPI6_9ACTN</name>